<dbReference type="HOGENOM" id="CLU_010194_2_1_1"/>
<dbReference type="eggNOG" id="KOG1205">
    <property type="taxonomic scope" value="Eukaryota"/>
</dbReference>
<sequence>MILCLILSIPVLWLVGIFLGDCDFSLRFWERFGSSPKAKLYGRVCWITGASSGIGENLAYELAKFGCKLVLSARRRSELERVKEQCIANTSYNADQDILVLPMDVTEYDKHTELVRSVLDHFNKIDILINNSGRSQRGLAVETPGIEVEKAMLDLNFLAVVSLTKAVLPHMIERKNGHIVVTSSVAGKIGAPMSTSYNATKFAVQGYFDGLRVELFPKNIHVTLVCPGPVRTAIRDNAFTEQDKGVVAPPATKDNRMETSRCAQLIVTGVTNKLDELWISPNPILFFLYAQQYLPNIFAW</sequence>
<dbReference type="CDD" id="cd05332">
    <property type="entry name" value="11beta-HSD1_like_SDR_c"/>
    <property type="match status" value="1"/>
</dbReference>
<dbReference type="Proteomes" id="UP000001593">
    <property type="component" value="Unassembled WGS sequence"/>
</dbReference>
<evidence type="ECO:0000256" key="1">
    <source>
        <dbReference type="ARBA" id="ARBA00023002"/>
    </source>
</evidence>
<keyword evidence="1" id="KW-0560">Oxidoreductase</keyword>
<name>A7RZW0_NEMVE</name>
<gene>
    <name evidence="3" type="ORF">NEMVEDRAFT_v1g99227</name>
</gene>
<dbReference type="Gene3D" id="3.40.50.720">
    <property type="entry name" value="NAD(P)-binding Rossmann-like Domain"/>
    <property type="match status" value="1"/>
</dbReference>
<dbReference type="InterPro" id="IPR020904">
    <property type="entry name" value="Sc_DH/Rdtase_CS"/>
</dbReference>
<dbReference type="InterPro" id="IPR036291">
    <property type="entry name" value="NAD(P)-bd_dom_sf"/>
</dbReference>
<dbReference type="STRING" id="45351.A7RZW0"/>
<dbReference type="InterPro" id="IPR053011">
    <property type="entry name" value="SDR_family_member_7"/>
</dbReference>
<dbReference type="PROSITE" id="PS00061">
    <property type="entry name" value="ADH_SHORT"/>
    <property type="match status" value="1"/>
</dbReference>
<organism evidence="3 4">
    <name type="scientific">Nematostella vectensis</name>
    <name type="common">Starlet sea anemone</name>
    <dbReference type="NCBI Taxonomy" id="45351"/>
    <lineage>
        <taxon>Eukaryota</taxon>
        <taxon>Metazoa</taxon>
        <taxon>Cnidaria</taxon>
        <taxon>Anthozoa</taxon>
        <taxon>Hexacorallia</taxon>
        <taxon>Actiniaria</taxon>
        <taxon>Edwardsiidae</taxon>
        <taxon>Nematostella</taxon>
    </lineage>
</organism>
<dbReference type="PANTHER" id="PTHR44269">
    <property type="entry name" value="DEHYDROGENASE/REDUCTASE SDR FAMILY MEMBER 7-RELATED"/>
    <property type="match status" value="1"/>
</dbReference>
<dbReference type="InterPro" id="IPR002347">
    <property type="entry name" value="SDR_fam"/>
</dbReference>
<dbReference type="PhylomeDB" id="A7RZW0"/>
<dbReference type="GO" id="GO:0016491">
    <property type="term" value="F:oxidoreductase activity"/>
    <property type="evidence" value="ECO:0007669"/>
    <property type="project" value="UniProtKB-KW"/>
</dbReference>
<dbReference type="SUPFAM" id="SSF51735">
    <property type="entry name" value="NAD(P)-binding Rossmann-fold domains"/>
    <property type="match status" value="1"/>
</dbReference>
<evidence type="ECO:0000313" key="4">
    <source>
        <dbReference type="Proteomes" id="UP000001593"/>
    </source>
</evidence>
<proteinExistence type="inferred from homology"/>
<keyword evidence="4" id="KW-1185">Reference proteome</keyword>
<protein>
    <recommendedName>
        <fullName evidence="5">Dehydrogenase/reductase SDR family member 7</fullName>
    </recommendedName>
</protein>
<dbReference type="EMBL" id="DS469558">
    <property type="protein sequence ID" value="EDO43014.1"/>
    <property type="molecule type" value="Genomic_DNA"/>
</dbReference>
<dbReference type="PRINTS" id="PR00081">
    <property type="entry name" value="GDHRDH"/>
</dbReference>
<reference evidence="3 4" key="1">
    <citation type="journal article" date="2007" name="Science">
        <title>Sea anemone genome reveals ancestral eumetazoan gene repertoire and genomic organization.</title>
        <authorList>
            <person name="Putnam N.H."/>
            <person name="Srivastava M."/>
            <person name="Hellsten U."/>
            <person name="Dirks B."/>
            <person name="Chapman J."/>
            <person name="Salamov A."/>
            <person name="Terry A."/>
            <person name="Shapiro H."/>
            <person name="Lindquist E."/>
            <person name="Kapitonov V.V."/>
            <person name="Jurka J."/>
            <person name="Genikhovich G."/>
            <person name="Grigoriev I.V."/>
            <person name="Lucas S.M."/>
            <person name="Steele R.E."/>
            <person name="Finnerty J.R."/>
            <person name="Technau U."/>
            <person name="Martindale M.Q."/>
            <person name="Rokhsar D.S."/>
        </authorList>
    </citation>
    <scope>NUCLEOTIDE SEQUENCE [LARGE SCALE GENOMIC DNA]</scope>
    <source>
        <strain evidence="4">CH2 X CH6</strain>
    </source>
</reference>
<dbReference type="Pfam" id="PF00106">
    <property type="entry name" value="adh_short"/>
    <property type="match status" value="1"/>
</dbReference>
<dbReference type="InParanoid" id="A7RZW0"/>
<evidence type="ECO:0000256" key="2">
    <source>
        <dbReference type="RuleBase" id="RU000363"/>
    </source>
</evidence>
<dbReference type="OMA" id="TKGVNAM"/>
<evidence type="ECO:0008006" key="5">
    <source>
        <dbReference type="Google" id="ProtNLM"/>
    </source>
</evidence>
<accession>A7RZW0</accession>
<evidence type="ECO:0000313" key="3">
    <source>
        <dbReference type="EMBL" id="EDO43014.1"/>
    </source>
</evidence>
<dbReference type="PRINTS" id="PR00080">
    <property type="entry name" value="SDRFAMILY"/>
</dbReference>
<dbReference type="AlphaFoldDB" id="A7RZW0"/>
<dbReference type="PANTHER" id="PTHR44269:SF2">
    <property type="entry name" value="DEHYDROGENASE_REDUCTASE SDR FAMILY MEMBER 7"/>
    <property type="match status" value="1"/>
</dbReference>
<comment type="similarity">
    <text evidence="2">Belongs to the short-chain dehydrogenases/reductases (SDR) family.</text>
</comment>